<dbReference type="PROSITE" id="PS51679">
    <property type="entry name" value="SAM_MT_C5"/>
    <property type="match status" value="1"/>
</dbReference>
<dbReference type="RefSeq" id="WP_055195492.1">
    <property type="nucleotide sequence ID" value="NZ_CYYM01000020.1"/>
</dbReference>
<sequence length="312" mass="34881">MKVVSLFSGAGGLDLGFKMAGHDIIWANDMYADAVETYKKNIGDHIICEDISKIKAEDIPDCDIIIGGFPCQGFSVANTKRHEDDERNVLYKQLIRMIDAKRPKFFLAENVKGITNLAKGKVFQMILKDFTELGYKVKHKILNAADYGVPQTRQRVIIIGVRNDINFEYIYPLPTNSKNGKDGLPEWISVSEAMAHIPDPDLPNDLPNHVYSKYKLNFNGYLGHRPLDPDKPAPTVTARGDNKGGVVILPHPNGKRRMSCRELATVQSFPLNYEFCGNNSSVYRQIGNAVPPLLGRAVADVFNQYEGEKKNV</sequence>
<dbReference type="GO" id="GO:0003886">
    <property type="term" value="F:DNA (cytosine-5-)-methyltransferase activity"/>
    <property type="evidence" value="ECO:0007669"/>
    <property type="project" value="UniProtKB-EC"/>
</dbReference>
<evidence type="ECO:0000256" key="2">
    <source>
        <dbReference type="ARBA" id="ARBA00022679"/>
    </source>
</evidence>
<dbReference type="InterPro" id="IPR001525">
    <property type="entry name" value="C5_MeTfrase"/>
</dbReference>
<dbReference type="PRINTS" id="PR00105">
    <property type="entry name" value="C5METTRFRASE"/>
</dbReference>
<comment type="similarity">
    <text evidence="5 6">Belongs to the class I-like SAM-binding methyltransferase superfamily. C5-methyltransferase family.</text>
</comment>
<evidence type="ECO:0000256" key="5">
    <source>
        <dbReference type="PROSITE-ProRule" id="PRU01016"/>
    </source>
</evidence>
<dbReference type="SUPFAM" id="SSF53335">
    <property type="entry name" value="S-adenosyl-L-methionine-dependent methyltransferases"/>
    <property type="match status" value="1"/>
</dbReference>
<keyword evidence="1 5" id="KW-0489">Methyltransferase</keyword>
<accession>A0A174GEN9</accession>
<dbReference type="EMBL" id="CYYM01000020">
    <property type="protein sequence ID" value="CUO58885.1"/>
    <property type="molecule type" value="Genomic_DNA"/>
</dbReference>
<dbReference type="CDD" id="cd00315">
    <property type="entry name" value="Cyt_C5_DNA_methylase"/>
    <property type="match status" value="1"/>
</dbReference>
<dbReference type="PANTHER" id="PTHR10629">
    <property type="entry name" value="CYTOSINE-SPECIFIC METHYLTRANSFERASE"/>
    <property type="match status" value="1"/>
</dbReference>
<evidence type="ECO:0000256" key="6">
    <source>
        <dbReference type="RuleBase" id="RU000416"/>
    </source>
</evidence>
<proteinExistence type="inferred from homology"/>
<protein>
    <recommendedName>
        <fullName evidence="7">Cytosine-specific methyltransferase</fullName>
        <ecNumber evidence="7">2.1.1.37</ecNumber>
    </recommendedName>
</protein>
<evidence type="ECO:0000256" key="7">
    <source>
        <dbReference type="RuleBase" id="RU000417"/>
    </source>
</evidence>
<dbReference type="NCBIfam" id="TIGR00675">
    <property type="entry name" value="dcm"/>
    <property type="match status" value="1"/>
</dbReference>
<dbReference type="PROSITE" id="PS00094">
    <property type="entry name" value="C5_MTASE_1"/>
    <property type="match status" value="1"/>
</dbReference>
<name>A0A174GEN9_9FIRM</name>
<dbReference type="GO" id="GO:0003677">
    <property type="term" value="F:DNA binding"/>
    <property type="evidence" value="ECO:0007669"/>
    <property type="project" value="TreeGrafter"/>
</dbReference>
<dbReference type="AlphaFoldDB" id="A0A174GEN9"/>
<dbReference type="Pfam" id="PF00145">
    <property type="entry name" value="DNA_methylase"/>
    <property type="match status" value="2"/>
</dbReference>
<evidence type="ECO:0000256" key="1">
    <source>
        <dbReference type="ARBA" id="ARBA00022603"/>
    </source>
</evidence>
<dbReference type="InterPro" id="IPR029063">
    <property type="entry name" value="SAM-dependent_MTases_sf"/>
</dbReference>
<evidence type="ECO:0000313" key="9">
    <source>
        <dbReference type="Proteomes" id="UP000095380"/>
    </source>
</evidence>
<evidence type="ECO:0000313" key="8">
    <source>
        <dbReference type="EMBL" id="CUO58885.1"/>
    </source>
</evidence>
<feature type="active site" evidence="5">
    <location>
        <position position="71"/>
    </location>
</feature>
<dbReference type="Gene3D" id="3.90.120.10">
    <property type="entry name" value="DNA Methylase, subunit A, domain 2"/>
    <property type="match status" value="1"/>
</dbReference>
<dbReference type="GO" id="GO:0009307">
    <property type="term" value="P:DNA restriction-modification system"/>
    <property type="evidence" value="ECO:0007669"/>
    <property type="project" value="UniProtKB-KW"/>
</dbReference>
<gene>
    <name evidence="8" type="primary">bspRIM_1</name>
    <name evidence="8" type="ORF">ERS852408_02502</name>
</gene>
<keyword evidence="2 5" id="KW-0808">Transferase</keyword>
<keyword evidence="3 5" id="KW-0949">S-adenosyl-L-methionine</keyword>
<dbReference type="Proteomes" id="UP000095380">
    <property type="component" value="Unassembled WGS sequence"/>
</dbReference>
<dbReference type="GO" id="GO:0032259">
    <property type="term" value="P:methylation"/>
    <property type="evidence" value="ECO:0007669"/>
    <property type="project" value="UniProtKB-KW"/>
</dbReference>
<keyword evidence="4" id="KW-0680">Restriction system</keyword>
<evidence type="ECO:0000256" key="4">
    <source>
        <dbReference type="ARBA" id="ARBA00022747"/>
    </source>
</evidence>
<dbReference type="InterPro" id="IPR050390">
    <property type="entry name" value="C5-Methyltransferase"/>
</dbReference>
<evidence type="ECO:0000256" key="3">
    <source>
        <dbReference type="ARBA" id="ARBA00022691"/>
    </source>
</evidence>
<dbReference type="PANTHER" id="PTHR10629:SF52">
    <property type="entry name" value="DNA (CYTOSINE-5)-METHYLTRANSFERASE 1"/>
    <property type="match status" value="1"/>
</dbReference>
<comment type="catalytic activity">
    <reaction evidence="7">
        <text>a 2'-deoxycytidine in DNA + S-adenosyl-L-methionine = a 5-methyl-2'-deoxycytidine in DNA + S-adenosyl-L-homocysteine + H(+)</text>
        <dbReference type="Rhea" id="RHEA:13681"/>
        <dbReference type="Rhea" id="RHEA-COMP:11369"/>
        <dbReference type="Rhea" id="RHEA-COMP:11370"/>
        <dbReference type="ChEBI" id="CHEBI:15378"/>
        <dbReference type="ChEBI" id="CHEBI:57856"/>
        <dbReference type="ChEBI" id="CHEBI:59789"/>
        <dbReference type="ChEBI" id="CHEBI:85452"/>
        <dbReference type="ChEBI" id="CHEBI:85454"/>
        <dbReference type="EC" id="2.1.1.37"/>
    </reaction>
</comment>
<dbReference type="Gene3D" id="3.40.50.150">
    <property type="entry name" value="Vaccinia Virus protein VP39"/>
    <property type="match status" value="1"/>
</dbReference>
<dbReference type="EC" id="2.1.1.37" evidence="7"/>
<reference evidence="8 9" key="1">
    <citation type="submission" date="2015-09" db="EMBL/GenBank/DDBJ databases">
        <authorList>
            <consortium name="Pathogen Informatics"/>
        </authorList>
    </citation>
    <scope>NUCLEOTIDE SEQUENCE [LARGE SCALE GENOMIC DNA]</scope>
    <source>
        <strain evidence="8 9">2789STDY5608851</strain>
    </source>
</reference>
<dbReference type="GO" id="GO:0044027">
    <property type="term" value="P:negative regulation of gene expression via chromosomal CpG island methylation"/>
    <property type="evidence" value="ECO:0007669"/>
    <property type="project" value="TreeGrafter"/>
</dbReference>
<organism evidence="8 9">
    <name type="scientific">Dorea longicatena</name>
    <dbReference type="NCBI Taxonomy" id="88431"/>
    <lineage>
        <taxon>Bacteria</taxon>
        <taxon>Bacillati</taxon>
        <taxon>Bacillota</taxon>
        <taxon>Clostridia</taxon>
        <taxon>Lachnospirales</taxon>
        <taxon>Lachnospiraceae</taxon>
        <taxon>Dorea</taxon>
    </lineage>
</organism>
<dbReference type="InterPro" id="IPR018117">
    <property type="entry name" value="C5_DNA_meth_AS"/>
</dbReference>